<feature type="region of interest" description="Disordered" evidence="1">
    <location>
        <begin position="65"/>
        <end position="84"/>
    </location>
</feature>
<dbReference type="RefSeq" id="XP_060325588.1">
    <property type="nucleotide sequence ID" value="XM_060478155.1"/>
</dbReference>
<organism evidence="2 3">
    <name type="scientific">Armillaria tabescens</name>
    <name type="common">Ringless honey mushroom</name>
    <name type="synonym">Agaricus tabescens</name>
    <dbReference type="NCBI Taxonomy" id="1929756"/>
    <lineage>
        <taxon>Eukaryota</taxon>
        <taxon>Fungi</taxon>
        <taxon>Dikarya</taxon>
        <taxon>Basidiomycota</taxon>
        <taxon>Agaricomycotina</taxon>
        <taxon>Agaricomycetes</taxon>
        <taxon>Agaricomycetidae</taxon>
        <taxon>Agaricales</taxon>
        <taxon>Marasmiineae</taxon>
        <taxon>Physalacriaceae</taxon>
        <taxon>Desarmillaria</taxon>
    </lineage>
</organism>
<dbReference type="EMBL" id="JAUEPS010000049">
    <property type="protein sequence ID" value="KAK0445684.1"/>
    <property type="molecule type" value="Genomic_DNA"/>
</dbReference>
<dbReference type="AlphaFoldDB" id="A0AA39MTQ3"/>
<dbReference type="GeneID" id="85361703"/>
<evidence type="ECO:0000313" key="2">
    <source>
        <dbReference type="EMBL" id="KAK0445684.1"/>
    </source>
</evidence>
<feature type="region of interest" description="Disordered" evidence="1">
    <location>
        <begin position="166"/>
        <end position="187"/>
    </location>
</feature>
<sequence>MSTTANLCRLYSCIWTTTGTLDEIHSIDFDLRPVNLTADDLAPSDNPSKMLSYIWKACENGYLDEGDDTQSSSPQTPTVVEHTTIFPSPPPKSSFLSNNWTALDYDEDWAWGDRHFSVVEECMLFFCSGMFNFRTFGIGKTSPAPFAATGCCSGITKKERKKSQLDAFPWEPIDQQNSPAPTTARFA</sequence>
<proteinExistence type="predicted"/>
<feature type="compositionally biased region" description="Polar residues" evidence="1">
    <location>
        <begin position="69"/>
        <end position="78"/>
    </location>
</feature>
<evidence type="ECO:0000256" key="1">
    <source>
        <dbReference type="SAM" id="MobiDB-lite"/>
    </source>
</evidence>
<keyword evidence="3" id="KW-1185">Reference proteome</keyword>
<comment type="caution">
    <text evidence="2">The sequence shown here is derived from an EMBL/GenBank/DDBJ whole genome shotgun (WGS) entry which is preliminary data.</text>
</comment>
<dbReference type="Proteomes" id="UP001175211">
    <property type="component" value="Unassembled WGS sequence"/>
</dbReference>
<protein>
    <submittedName>
        <fullName evidence="2">Uncharacterized protein</fullName>
    </submittedName>
</protein>
<reference evidence="2" key="1">
    <citation type="submission" date="2023-06" db="EMBL/GenBank/DDBJ databases">
        <authorList>
            <consortium name="Lawrence Berkeley National Laboratory"/>
            <person name="Ahrendt S."/>
            <person name="Sahu N."/>
            <person name="Indic B."/>
            <person name="Wong-Bajracharya J."/>
            <person name="Merenyi Z."/>
            <person name="Ke H.-M."/>
            <person name="Monk M."/>
            <person name="Kocsube S."/>
            <person name="Drula E."/>
            <person name="Lipzen A."/>
            <person name="Balint B."/>
            <person name="Henrissat B."/>
            <person name="Andreopoulos B."/>
            <person name="Martin F.M."/>
            <person name="Harder C.B."/>
            <person name="Rigling D."/>
            <person name="Ford K.L."/>
            <person name="Foster G.D."/>
            <person name="Pangilinan J."/>
            <person name="Papanicolaou A."/>
            <person name="Barry K."/>
            <person name="LaButti K."/>
            <person name="Viragh M."/>
            <person name="Koriabine M."/>
            <person name="Yan M."/>
            <person name="Riley R."/>
            <person name="Champramary S."/>
            <person name="Plett K.L."/>
            <person name="Tsai I.J."/>
            <person name="Slot J."/>
            <person name="Sipos G."/>
            <person name="Plett J."/>
            <person name="Nagy L.G."/>
            <person name="Grigoriev I.V."/>
        </authorList>
    </citation>
    <scope>NUCLEOTIDE SEQUENCE</scope>
    <source>
        <strain evidence="2">CCBAS 213</strain>
    </source>
</reference>
<accession>A0AA39MTQ3</accession>
<evidence type="ECO:0000313" key="3">
    <source>
        <dbReference type="Proteomes" id="UP001175211"/>
    </source>
</evidence>
<gene>
    <name evidence="2" type="ORF">EV420DRAFT_1648398</name>
</gene>
<name>A0AA39MTQ3_ARMTA</name>